<feature type="transmembrane region" description="Helical" evidence="7">
    <location>
        <begin position="132"/>
        <end position="153"/>
    </location>
</feature>
<dbReference type="AlphaFoldDB" id="A0A2N5N212"/>
<keyword evidence="4 7" id="KW-0812">Transmembrane</keyword>
<keyword evidence="3" id="KW-1003">Cell membrane</keyword>
<evidence type="ECO:0000313" key="10">
    <source>
        <dbReference type="Proteomes" id="UP000234789"/>
    </source>
</evidence>
<dbReference type="Gene3D" id="1.10.3720.10">
    <property type="entry name" value="MetI-like"/>
    <property type="match status" value="1"/>
</dbReference>
<evidence type="ECO:0000256" key="5">
    <source>
        <dbReference type="ARBA" id="ARBA00022989"/>
    </source>
</evidence>
<dbReference type="GO" id="GO:0005886">
    <property type="term" value="C:plasma membrane"/>
    <property type="evidence" value="ECO:0007669"/>
    <property type="project" value="UniProtKB-SubCell"/>
</dbReference>
<dbReference type="PANTHER" id="PTHR43744:SF12">
    <property type="entry name" value="ABC TRANSPORTER PERMEASE PROTEIN MG189-RELATED"/>
    <property type="match status" value="1"/>
</dbReference>
<dbReference type="EMBL" id="NFEZ01000004">
    <property type="protein sequence ID" value="PLT44356.1"/>
    <property type="molecule type" value="Genomic_DNA"/>
</dbReference>
<feature type="transmembrane region" description="Helical" evidence="7">
    <location>
        <begin position="7"/>
        <end position="24"/>
    </location>
</feature>
<dbReference type="PROSITE" id="PS50928">
    <property type="entry name" value="ABC_TM1"/>
    <property type="match status" value="1"/>
</dbReference>
<protein>
    <submittedName>
        <fullName evidence="9">Integral membrane binding-protein-dependent transport protein</fullName>
    </submittedName>
</protein>
<reference evidence="9 10" key="1">
    <citation type="submission" date="2017-05" db="EMBL/GenBank/DDBJ databases">
        <title>Functional genome analysis of Paenibacillus pasadenensis strain R16: insights on endophytic life style and antifungal activity.</title>
        <authorList>
            <person name="Passera A."/>
            <person name="Marcolungo L."/>
            <person name="Casati P."/>
            <person name="Brasca M."/>
            <person name="Quaglino F."/>
            <person name="Delledonne M."/>
        </authorList>
    </citation>
    <scope>NUCLEOTIDE SEQUENCE [LARGE SCALE GENOMIC DNA]</scope>
    <source>
        <strain evidence="9 10">R16</strain>
    </source>
</reference>
<comment type="similarity">
    <text evidence="7">Belongs to the binding-protein-dependent transport system permease family.</text>
</comment>
<keyword evidence="5 7" id="KW-1133">Transmembrane helix</keyword>
<name>A0A2N5N212_9BACL</name>
<dbReference type="GO" id="GO:0055085">
    <property type="term" value="P:transmembrane transport"/>
    <property type="evidence" value="ECO:0007669"/>
    <property type="project" value="InterPro"/>
</dbReference>
<dbReference type="RefSeq" id="WP_028600251.1">
    <property type="nucleotide sequence ID" value="NZ_BIMM01000030.1"/>
</dbReference>
<keyword evidence="10" id="KW-1185">Reference proteome</keyword>
<evidence type="ECO:0000256" key="2">
    <source>
        <dbReference type="ARBA" id="ARBA00022448"/>
    </source>
</evidence>
<dbReference type="InterPro" id="IPR035906">
    <property type="entry name" value="MetI-like_sf"/>
</dbReference>
<evidence type="ECO:0000259" key="8">
    <source>
        <dbReference type="PROSITE" id="PS50928"/>
    </source>
</evidence>
<dbReference type="CDD" id="cd06261">
    <property type="entry name" value="TM_PBP2"/>
    <property type="match status" value="1"/>
</dbReference>
<dbReference type="Pfam" id="PF00528">
    <property type="entry name" value="BPD_transp_1"/>
    <property type="match status" value="1"/>
</dbReference>
<accession>A0A2N5N212</accession>
<sequence>MKWIYRIVSLLVAAVFLLPILWMLTVSVKEEGMPIVTVLDWVKPPYSLAVYGEVLQATKLPLWVWNSFFIAVCVTALTIVIAAMAGFALSKIKFRMKAAVFFAVLAGLLIPGEAILIPLYQVAKDMGLLNTYLGLILPSLASPIAIIVLKSFFDGVPNDLLESVQIDGGGNWRIFFSIMLPLTRPAVASMAILTFIGSWNNFLWPFMSVTDDNLFTLPMGIPTLMSQYTVDYVKPMVINTISSLPIFLLFLVFEKQIIKGVSLSGIKG</sequence>
<dbReference type="Proteomes" id="UP000234789">
    <property type="component" value="Unassembled WGS sequence"/>
</dbReference>
<feature type="transmembrane region" description="Helical" evidence="7">
    <location>
        <begin position="63"/>
        <end position="87"/>
    </location>
</feature>
<evidence type="ECO:0000256" key="4">
    <source>
        <dbReference type="ARBA" id="ARBA00022692"/>
    </source>
</evidence>
<feature type="transmembrane region" description="Helical" evidence="7">
    <location>
        <begin position="232"/>
        <end position="253"/>
    </location>
</feature>
<evidence type="ECO:0000256" key="7">
    <source>
        <dbReference type="RuleBase" id="RU363032"/>
    </source>
</evidence>
<comment type="subcellular location">
    <subcellularLocation>
        <location evidence="1 7">Cell membrane</location>
        <topology evidence="1 7">Multi-pass membrane protein</topology>
    </subcellularLocation>
</comment>
<keyword evidence="2 7" id="KW-0813">Transport</keyword>
<organism evidence="9 10">
    <name type="scientific">Paenibacillus pasadenensis</name>
    <dbReference type="NCBI Taxonomy" id="217090"/>
    <lineage>
        <taxon>Bacteria</taxon>
        <taxon>Bacillati</taxon>
        <taxon>Bacillota</taxon>
        <taxon>Bacilli</taxon>
        <taxon>Bacillales</taxon>
        <taxon>Paenibacillaceae</taxon>
        <taxon>Paenibacillus</taxon>
    </lineage>
</organism>
<dbReference type="OrthoDB" id="9771544at2"/>
<evidence type="ECO:0000256" key="3">
    <source>
        <dbReference type="ARBA" id="ARBA00022475"/>
    </source>
</evidence>
<dbReference type="InterPro" id="IPR000515">
    <property type="entry name" value="MetI-like"/>
</dbReference>
<feature type="transmembrane region" description="Helical" evidence="7">
    <location>
        <begin position="174"/>
        <end position="199"/>
    </location>
</feature>
<feature type="domain" description="ABC transmembrane type-1" evidence="8">
    <location>
        <begin position="64"/>
        <end position="253"/>
    </location>
</feature>
<evidence type="ECO:0000256" key="1">
    <source>
        <dbReference type="ARBA" id="ARBA00004651"/>
    </source>
</evidence>
<feature type="transmembrane region" description="Helical" evidence="7">
    <location>
        <begin position="99"/>
        <end position="120"/>
    </location>
</feature>
<evidence type="ECO:0000256" key="6">
    <source>
        <dbReference type="ARBA" id="ARBA00023136"/>
    </source>
</evidence>
<gene>
    <name evidence="9" type="ORF">B8V81_2787</name>
</gene>
<comment type="caution">
    <text evidence="9">The sequence shown here is derived from an EMBL/GenBank/DDBJ whole genome shotgun (WGS) entry which is preliminary data.</text>
</comment>
<keyword evidence="6 7" id="KW-0472">Membrane</keyword>
<dbReference type="PANTHER" id="PTHR43744">
    <property type="entry name" value="ABC TRANSPORTER PERMEASE PROTEIN MG189-RELATED-RELATED"/>
    <property type="match status" value="1"/>
</dbReference>
<evidence type="ECO:0000313" key="9">
    <source>
        <dbReference type="EMBL" id="PLT44356.1"/>
    </source>
</evidence>
<proteinExistence type="inferred from homology"/>
<dbReference type="SUPFAM" id="SSF161098">
    <property type="entry name" value="MetI-like"/>
    <property type="match status" value="1"/>
</dbReference>